<evidence type="ECO:0000313" key="1">
    <source>
        <dbReference type="EMBL" id="HDX30225.1"/>
    </source>
</evidence>
<dbReference type="EMBL" id="DSMG01000025">
    <property type="protein sequence ID" value="HDX30225.1"/>
    <property type="molecule type" value="Genomic_DNA"/>
</dbReference>
<dbReference type="InterPro" id="IPR023170">
    <property type="entry name" value="HhH_base_excis_C"/>
</dbReference>
<gene>
    <name evidence="1" type="ORF">ENQ20_01885</name>
</gene>
<organism evidence="1">
    <name type="scientific">Caldilinea aerophila</name>
    <dbReference type="NCBI Taxonomy" id="133453"/>
    <lineage>
        <taxon>Bacteria</taxon>
        <taxon>Bacillati</taxon>
        <taxon>Chloroflexota</taxon>
        <taxon>Caldilineae</taxon>
        <taxon>Caldilineales</taxon>
        <taxon>Caldilineaceae</taxon>
        <taxon>Caldilinea</taxon>
    </lineage>
</organism>
<dbReference type="GO" id="GO:0006281">
    <property type="term" value="P:DNA repair"/>
    <property type="evidence" value="ECO:0007669"/>
    <property type="project" value="InterPro"/>
</dbReference>
<comment type="caution">
    <text evidence="1">The sequence shown here is derived from an EMBL/GenBank/DDBJ whole genome shotgun (WGS) entry which is preliminary data.</text>
</comment>
<protein>
    <submittedName>
        <fullName evidence="1">Iron-sulfur cluster loop</fullName>
    </submittedName>
</protein>
<dbReference type="InterPro" id="IPR011257">
    <property type="entry name" value="DNA_glycosylase"/>
</dbReference>
<accession>A0A7C1JMV3</accession>
<proteinExistence type="predicted"/>
<dbReference type="GO" id="GO:0003824">
    <property type="term" value="F:catalytic activity"/>
    <property type="evidence" value="ECO:0007669"/>
    <property type="project" value="InterPro"/>
</dbReference>
<reference evidence="1" key="1">
    <citation type="journal article" date="2020" name="mSystems">
        <title>Genome- and Community-Level Interaction Insights into Carbon Utilization and Element Cycling Functions of Hydrothermarchaeota in Hydrothermal Sediment.</title>
        <authorList>
            <person name="Zhou Z."/>
            <person name="Liu Y."/>
            <person name="Xu W."/>
            <person name="Pan J."/>
            <person name="Luo Z.H."/>
            <person name="Li M."/>
        </authorList>
    </citation>
    <scope>NUCLEOTIDE SEQUENCE [LARGE SCALE GENOMIC DNA]</scope>
    <source>
        <strain evidence="1">SpSt-289</strain>
    </source>
</reference>
<dbReference type="SUPFAM" id="SSF48150">
    <property type="entry name" value="DNA-glycosylase"/>
    <property type="match status" value="1"/>
</dbReference>
<dbReference type="Gene3D" id="1.10.1670.10">
    <property type="entry name" value="Helix-hairpin-Helix base-excision DNA repair enzymes (C-terminal)"/>
    <property type="match status" value="1"/>
</dbReference>
<dbReference type="AlphaFoldDB" id="A0A7C1JMV3"/>
<name>A0A7C1JMV3_9CHLR</name>
<sequence length="240" mass="27422">MVGQPRKIVPFTGDVAADALLNDIEHYPHAFVIACLMDRQWQAEKCWSVPYRFKERLGSFEFDDLAAVSQERVTSLFIQSPSLHRLKEKMAEAFYAAIQKMREQYSGNAARIWQGHPGSATIVRRFLEFHGAGPKIATMAANILIRDFKVQVSDKFSIDVSADVQVRHVFERLGLVCKGASDEEIIYTARELNPQYPGIFDLASWEIGREWCRPRMPSCEKCDMRQYCPTAKIQIQETVS</sequence>